<dbReference type="PANTHER" id="PTHR12064">
    <property type="entry name" value="METAL TRANSPORTER CNNM"/>
    <property type="match status" value="1"/>
</dbReference>
<feature type="region of interest" description="Disordered" evidence="2">
    <location>
        <begin position="301"/>
        <end position="449"/>
    </location>
</feature>
<dbReference type="Gene3D" id="3.10.580.10">
    <property type="entry name" value="CBS-domain"/>
    <property type="match status" value="1"/>
</dbReference>
<gene>
    <name evidence="5" type="ORF">OEZ85_003755</name>
</gene>
<keyword evidence="3" id="KW-0472">Membrane</keyword>
<dbReference type="SUPFAM" id="SSF54631">
    <property type="entry name" value="CBS-domain pair"/>
    <property type="match status" value="1"/>
</dbReference>
<protein>
    <recommendedName>
        <fullName evidence="4">CNNM transmembrane domain-containing protein</fullName>
    </recommendedName>
</protein>
<evidence type="ECO:0000256" key="1">
    <source>
        <dbReference type="ARBA" id="ARBA00022737"/>
    </source>
</evidence>
<keyword evidence="3" id="KW-0812">Transmembrane</keyword>
<dbReference type="InterPro" id="IPR002550">
    <property type="entry name" value="CNNM"/>
</dbReference>
<feature type="transmembrane region" description="Helical" evidence="3">
    <location>
        <begin position="43"/>
        <end position="65"/>
    </location>
</feature>
<sequence>MPRSLGWSSAMALQAGSRLLLQELGSTVAGRHQELSPAERATFITNSITLVCFAGIMSGLTLGLCSMDLVELEVLKRSGTVREQMYSAAIVPILTNQHFLLVTLLLCNACAMEALPLFLDRLADPVTAILISVTAVLVFGEILPQAVCTRYGLAIGYYCSWFVRGLMLLTSPISWPISKLLDFVLGSDHRALFRRGQLKALVDIHGAEEGLGGNLSEDEIKVICGALDLTNKTARKSMTALNKVFMLPADARLNMATMRAILASGHSRIPVHTSGDRSSIIGLILVKELLQYKTHQEVPVSDVRMRSLPRLPADTPINGQQQQQQPREQELAAGSPSGSALKGLGGFAGSRRAAASGAQDTPAVGRSVQFSTEPEVFGSPAPELLRRQQQQQQDGGSQQQQQQQDPQHRRHDSNGSGSGAESGPEGGERRPRRSSKSGHSRSLSGPLPSVFQAAPLLPPGVKGAPEGVAVPIGIITIEDVIEELMQAEIVDETDLYLDNERTIAVNAAALAQSLPAQLRKALAPTLTRHSPAGGGTRATTVTVRKLVKQRSASSLGLAAAAAAAGAGSAAGIRMAMSSWCPPLRLLKK</sequence>
<dbReference type="InterPro" id="IPR046342">
    <property type="entry name" value="CBS_dom_sf"/>
</dbReference>
<evidence type="ECO:0000259" key="4">
    <source>
        <dbReference type="Pfam" id="PF01595"/>
    </source>
</evidence>
<accession>A0ABY8UCX2</accession>
<keyword evidence="1" id="KW-0677">Repeat</keyword>
<reference evidence="5 6" key="1">
    <citation type="submission" date="2023-05" db="EMBL/GenBank/DDBJ databases">
        <title>A 100% complete, gapless, phased diploid assembly of the Scenedesmus obliquus UTEX 3031 genome.</title>
        <authorList>
            <person name="Biondi T.C."/>
            <person name="Hanschen E.R."/>
            <person name="Kwon T."/>
            <person name="Eng W."/>
            <person name="Kruse C.P.S."/>
            <person name="Koehler S.I."/>
            <person name="Kunde Y."/>
            <person name="Gleasner C.D."/>
            <person name="You Mak K.T."/>
            <person name="Polle J."/>
            <person name="Hovde B.T."/>
            <person name="Starkenburg S.R."/>
        </authorList>
    </citation>
    <scope>NUCLEOTIDE SEQUENCE [LARGE SCALE GENOMIC DNA]</scope>
    <source>
        <strain evidence="5 6">DOE0152z</strain>
    </source>
</reference>
<evidence type="ECO:0000256" key="2">
    <source>
        <dbReference type="SAM" id="MobiDB-lite"/>
    </source>
</evidence>
<feature type="compositionally biased region" description="Low complexity" evidence="2">
    <location>
        <begin position="349"/>
        <end position="358"/>
    </location>
</feature>
<name>A0ABY8UCX2_TETOB</name>
<dbReference type="InterPro" id="IPR045095">
    <property type="entry name" value="ACDP"/>
</dbReference>
<organism evidence="5 6">
    <name type="scientific">Tetradesmus obliquus</name>
    <name type="common">Green alga</name>
    <name type="synonym">Acutodesmus obliquus</name>
    <dbReference type="NCBI Taxonomy" id="3088"/>
    <lineage>
        <taxon>Eukaryota</taxon>
        <taxon>Viridiplantae</taxon>
        <taxon>Chlorophyta</taxon>
        <taxon>core chlorophytes</taxon>
        <taxon>Chlorophyceae</taxon>
        <taxon>CS clade</taxon>
        <taxon>Sphaeropleales</taxon>
        <taxon>Scenedesmaceae</taxon>
        <taxon>Tetradesmus</taxon>
    </lineage>
</organism>
<keyword evidence="6" id="KW-1185">Reference proteome</keyword>
<feature type="transmembrane region" description="Helical" evidence="3">
    <location>
        <begin position="126"/>
        <end position="143"/>
    </location>
</feature>
<feature type="domain" description="CNNM transmembrane" evidence="4">
    <location>
        <begin position="48"/>
        <end position="215"/>
    </location>
</feature>
<dbReference type="Proteomes" id="UP001244341">
    <property type="component" value="Chromosome 10b"/>
</dbReference>
<keyword evidence="3" id="KW-1133">Transmembrane helix</keyword>
<feature type="transmembrane region" description="Helical" evidence="3">
    <location>
        <begin position="155"/>
        <end position="175"/>
    </location>
</feature>
<dbReference type="PANTHER" id="PTHR12064:SF97">
    <property type="entry name" value="METAL TRANSPORTER CNNM-5"/>
    <property type="match status" value="1"/>
</dbReference>
<dbReference type="Pfam" id="PF01595">
    <property type="entry name" value="CNNM"/>
    <property type="match status" value="1"/>
</dbReference>
<feature type="transmembrane region" description="Helical" evidence="3">
    <location>
        <begin position="86"/>
        <end position="106"/>
    </location>
</feature>
<feature type="compositionally biased region" description="Low complexity" evidence="2">
    <location>
        <begin position="388"/>
        <end position="405"/>
    </location>
</feature>
<evidence type="ECO:0000313" key="5">
    <source>
        <dbReference type="EMBL" id="WIA19107.1"/>
    </source>
</evidence>
<feature type="compositionally biased region" description="Basic residues" evidence="2">
    <location>
        <begin position="430"/>
        <end position="439"/>
    </location>
</feature>
<evidence type="ECO:0000313" key="6">
    <source>
        <dbReference type="Proteomes" id="UP001244341"/>
    </source>
</evidence>
<evidence type="ECO:0000256" key="3">
    <source>
        <dbReference type="SAM" id="Phobius"/>
    </source>
</evidence>
<proteinExistence type="predicted"/>
<dbReference type="EMBL" id="CP126217">
    <property type="protein sequence ID" value="WIA19107.1"/>
    <property type="molecule type" value="Genomic_DNA"/>
</dbReference>